<dbReference type="AlphaFoldDB" id="A0A9W6XVH5"/>
<feature type="region of interest" description="Disordered" evidence="1">
    <location>
        <begin position="463"/>
        <end position="594"/>
    </location>
</feature>
<feature type="region of interest" description="Disordered" evidence="1">
    <location>
        <begin position="54"/>
        <end position="81"/>
    </location>
</feature>
<gene>
    <name evidence="2" type="ORF">Pfra01_001830500</name>
</gene>
<feature type="compositionally biased region" description="Basic and acidic residues" evidence="1">
    <location>
        <begin position="54"/>
        <end position="66"/>
    </location>
</feature>
<evidence type="ECO:0000313" key="3">
    <source>
        <dbReference type="Proteomes" id="UP001165121"/>
    </source>
</evidence>
<dbReference type="Gene3D" id="3.30.530.20">
    <property type="match status" value="1"/>
</dbReference>
<comment type="caution">
    <text evidence="2">The sequence shown here is derived from an EMBL/GenBank/DDBJ whole genome shotgun (WGS) entry which is preliminary data.</text>
</comment>
<dbReference type="CDD" id="cd00065">
    <property type="entry name" value="FYVE_like_SF"/>
    <property type="match status" value="1"/>
</dbReference>
<dbReference type="OrthoDB" id="79097at2759"/>
<dbReference type="SUPFAM" id="SSF57903">
    <property type="entry name" value="FYVE/PHD zinc finger"/>
    <property type="match status" value="1"/>
</dbReference>
<feature type="compositionally biased region" description="Polar residues" evidence="1">
    <location>
        <begin position="429"/>
        <end position="451"/>
    </location>
</feature>
<dbReference type="InterPro" id="IPR023393">
    <property type="entry name" value="START-like_dom_sf"/>
</dbReference>
<dbReference type="EMBL" id="BSXT01002260">
    <property type="protein sequence ID" value="GMF47953.1"/>
    <property type="molecule type" value="Genomic_DNA"/>
</dbReference>
<reference evidence="2" key="1">
    <citation type="submission" date="2023-04" db="EMBL/GenBank/DDBJ databases">
        <title>Phytophthora fragariaefolia NBRC 109709.</title>
        <authorList>
            <person name="Ichikawa N."/>
            <person name="Sato H."/>
            <person name="Tonouchi N."/>
        </authorList>
    </citation>
    <scope>NUCLEOTIDE SEQUENCE</scope>
    <source>
        <strain evidence="2">NBRC 109709</strain>
    </source>
</reference>
<keyword evidence="3" id="KW-1185">Reference proteome</keyword>
<sequence>MVLGCAWRQKPGIPVSRFRVGALLSCRPGYLPTCTCTCLPARNLTKRFADLDARPSETCPSKRDSSPGRQSTMTDKIPPFPHIELTPEEQTRYDRNVTSFLCDAVAEYSAQRGQTNEEAWIHVRRRGQLSIYKSVYGTVDPQVTLFKGTGLIHGPVADVMDGLYCDTTEELRACKTLLRYKLVDGAIMNVTEQRSADAPYRFAGIKWFAGKAAWGLSKHRDVLSYERMGTTTDAKGNELAYHVLHSIDHPDWPIDAIKGIKREHQVTCFLYRNHDDTNVECFIWSTVYNLDSVAQRLAEYVVAGTLLNVTDCIKSARAKKYSLLMKHAQSNKWPASSLCHICYGRSFMSTNRPCAGCFQSVCRSCSDYRFIFNIDAKTGRPHQQRFCKLCINNTVIIDALNFEASIKKARNANAATDTEVERVDLRGPRSTSSRQNAIKSPAKSNVNSKSAADTSLRSNYLEWGSDWSSQDDDDDEYLRERSAAGRDRTTSKSYRSNRSDDVSLSDLDSDDKFSPYPATPQTHKQQSEGRNKRAHENRVHKKKYVSPLDQRQQRYEPQYAQQSYPASLPPFRSPYKTSETNTLSSTGSYTVLSSDSEDGSEVAAFPMSDSHVGLGLSQFDLGVVEAAPVAEFDNLDLSMYSDDGHQPPSRRAPRYGRTSHTDKDGFLSDLYSLSRSRIHGEKY</sequence>
<proteinExistence type="predicted"/>
<feature type="region of interest" description="Disordered" evidence="1">
    <location>
        <begin position="411"/>
        <end position="451"/>
    </location>
</feature>
<evidence type="ECO:0000256" key="1">
    <source>
        <dbReference type="SAM" id="MobiDB-lite"/>
    </source>
</evidence>
<name>A0A9W6XVH5_9STRA</name>
<feature type="compositionally biased region" description="Polar residues" evidence="1">
    <location>
        <begin position="575"/>
        <end position="594"/>
    </location>
</feature>
<dbReference type="PANTHER" id="PTHR13510">
    <property type="entry name" value="FYVE-FINGER-CONTAINING RAB5 EFFECTOR PROTEIN RABENOSYN-5-RELATED"/>
    <property type="match status" value="1"/>
</dbReference>
<evidence type="ECO:0000313" key="2">
    <source>
        <dbReference type="EMBL" id="GMF47953.1"/>
    </source>
</evidence>
<dbReference type="InterPro" id="IPR052727">
    <property type="entry name" value="Rab4/Rab5_effector"/>
</dbReference>
<dbReference type="InterPro" id="IPR011011">
    <property type="entry name" value="Znf_FYVE_PHD"/>
</dbReference>
<accession>A0A9W6XVH5</accession>
<organism evidence="2 3">
    <name type="scientific">Phytophthora fragariaefolia</name>
    <dbReference type="NCBI Taxonomy" id="1490495"/>
    <lineage>
        <taxon>Eukaryota</taxon>
        <taxon>Sar</taxon>
        <taxon>Stramenopiles</taxon>
        <taxon>Oomycota</taxon>
        <taxon>Peronosporomycetes</taxon>
        <taxon>Peronosporales</taxon>
        <taxon>Peronosporaceae</taxon>
        <taxon>Phytophthora</taxon>
    </lineage>
</organism>
<feature type="compositionally biased region" description="Basic and acidic residues" evidence="1">
    <location>
        <begin position="478"/>
        <end position="490"/>
    </location>
</feature>
<dbReference type="PANTHER" id="PTHR13510:SF44">
    <property type="entry name" value="RABENOSYN-5"/>
    <property type="match status" value="1"/>
</dbReference>
<protein>
    <submittedName>
        <fullName evidence="2">Unnamed protein product</fullName>
    </submittedName>
</protein>
<dbReference type="Proteomes" id="UP001165121">
    <property type="component" value="Unassembled WGS sequence"/>
</dbReference>
<feature type="compositionally biased region" description="Basic and acidic residues" evidence="1">
    <location>
        <begin position="525"/>
        <end position="537"/>
    </location>
</feature>
<feature type="region of interest" description="Disordered" evidence="1">
    <location>
        <begin position="638"/>
        <end position="666"/>
    </location>
</feature>